<name>A0A448WLT5_9PLAT</name>
<dbReference type="Proteomes" id="UP000784294">
    <property type="component" value="Unassembled WGS sequence"/>
</dbReference>
<reference evidence="1" key="1">
    <citation type="submission" date="2018-11" db="EMBL/GenBank/DDBJ databases">
        <authorList>
            <consortium name="Pathogen Informatics"/>
        </authorList>
    </citation>
    <scope>NUCLEOTIDE SEQUENCE</scope>
</reference>
<evidence type="ECO:0000313" key="2">
    <source>
        <dbReference type="Proteomes" id="UP000784294"/>
    </source>
</evidence>
<keyword evidence="2" id="KW-1185">Reference proteome</keyword>
<dbReference type="AlphaFoldDB" id="A0A448WLT5"/>
<accession>A0A448WLT5</accession>
<comment type="caution">
    <text evidence="1">The sequence shown here is derived from an EMBL/GenBank/DDBJ whole genome shotgun (WGS) entry which is preliminary data.</text>
</comment>
<sequence>MVERRVSQLLHLSCLRTADDVTLLLQVLVQECLTRFTRLSLLNLLAASRGAEAQLKLFRQYNGLELLASYMTDAEPRDWELKKQVGLGFME</sequence>
<organism evidence="1 2">
    <name type="scientific">Protopolystoma xenopodis</name>
    <dbReference type="NCBI Taxonomy" id="117903"/>
    <lineage>
        <taxon>Eukaryota</taxon>
        <taxon>Metazoa</taxon>
        <taxon>Spiralia</taxon>
        <taxon>Lophotrochozoa</taxon>
        <taxon>Platyhelminthes</taxon>
        <taxon>Monogenea</taxon>
        <taxon>Polyopisthocotylea</taxon>
        <taxon>Polystomatidea</taxon>
        <taxon>Polystomatidae</taxon>
        <taxon>Protopolystoma</taxon>
    </lineage>
</organism>
<proteinExistence type="predicted"/>
<evidence type="ECO:0000313" key="1">
    <source>
        <dbReference type="EMBL" id="VEL14904.1"/>
    </source>
</evidence>
<dbReference type="EMBL" id="CAAALY010022690">
    <property type="protein sequence ID" value="VEL14904.1"/>
    <property type="molecule type" value="Genomic_DNA"/>
</dbReference>
<protein>
    <submittedName>
        <fullName evidence="1">Uncharacterized protein</fullName>
    </submittedName>
</protein>
<dbReference type="OrthoDB" id="6254611at2759"/>
<gene>
    <name evidence="1" type="ORF">PXEA_LOCUS8344</name>
</gene>